<dbReference type="RefSeq" id="WP_268787442.1">
    <property type="nucleotide sequence ID" value="NZ_JAPQYE010000014.1"/>
</dbReference>
<feature type="transmembrane region" description="Helical" evidence="1">
    <location>
        <begin position="479"/>
        <end position="503"/>
    </location>
</feature>
<comment type="caution">
    <text evidence="2">The sequence shown here is derived from an EMBL/GenBank/DDBJ whole genome shotgun (WGS) entry which is preliminary data.</text>
</comment>
<proteinExistence type="predicted"/>
<feature type="transmembrane region" description="Helical" evidence="1">
    <location>
        <begin position="515"/>
        <end position="536"/>
    </location>
</feature>
<dbReference type="Pfam" id="PF10101">
    <property type="entry name" value="DUF2339"/>
    <property type="match status" value="1"/>
</dbReference>
<sequence length="610" mass="62653">MTEPHTAVITRLSADFAAISQQLARVSADLVELDRILADRPSTAPVAPPAAPVAPPVQVPQPVRPPVMPYWPQQYAPQPAPFRPYPTPPAPKPPKERSEGWIGKLLAVAGVAVTLIGVVLLLVLAAQAGILRPEFRVAAGAVLAGALVAAGWWLNNRPGGRVGATALVATGIAAAYMDVIAVTTIYEWVSAPIGLIVAAVIAGAGLTLARRWDSQHLGLLVLVPLIGLAPIVADGITLLLIGFMLALAAVSMPVQLGKDWIWLHAARICAAVLPLMVALAARYFDDRDDLLLAGACAIAAVIAVVAALILLPGTKNRVAMALLTALGMVPVLSVNLAVDRVVASLMAATVAAALLAIVLIGDRLPGVAGAVRHVFAATSAVAALIAVTAAFDGRIAGPVLLAMAVVVAVAGRHDVVARWAAIGFGLVGAAAHLTYSPPWALLEATRTGTAAGISTLVSSVLLAAAAVAIVWAWDRTESVLWVGAAVVIVYAVTSFTVTAGMLISADSGDSEGGFYAGHMAATIIWIAMAAALFVYAARRPRDDRSVPIGGGLGLVAAAMAKLFLFDLGTLDGIFRVAVFIVVGLILLGMGAGYARLLDKQDKQAVTGPTE</sequence>
<name>A0ABT4HLP5_MYCIR</name>
<feature type="transmembrane region" description="Helical" evidence="1">
    <location>
        <begin position="105"/>
        <end position="129"/>
    </location>
</feature>
<reference evidence="2" key="1">
    <citation type="submission" date="2022-12" db="EMBL/GenBank/DDBJ databases">
        <title>Whole genome sequence of Mycolicibacterium iranicum strain SBH312.</title>
        <authorList>
            <person name="Jani J."/>
            <person name="Arifin Mustapha Z."/>
            <person name="Ahmed K."/>
            <person name="Kai Ling C."/>
        </authorList>
    </citation>
    <scope>NUCLEOTIDE SEQUENCE</scope>
    <source>
        <strain evidence="2">SBH312</strain>
    </source>
</reference>
<evidence type="ECO:0000256" key="1">
    <source>
        <dbReference type="SAM" id="Phobius"/>
    </source>
</evidence>
<gene>
    <name evidence="2" type="ORF">OY187_24065</name>
</gene>
<feature type="transmembrane region" description="Helical" evidence="1">
    <location>
        <begin position="548"/>
        <end position="567"/>
    </location>
</feature>
<feature type="transmembrane region" description="Helical" evidence="1">
    <location>
        <begin position="216"/>
        <end position="233"/>
    </location>
</feature>
<feature type="transmembrane region" description="Helical" evidence="1">
    <location>
        <begin position="166"/>
        <end position="186"/>
    </location>
</feature>
<dbReference type="PANTHER" id="PTHR38434">
    <property type="entry name" value="BLL2549 PROTEIN"/>
    <property type="match status" value="1"/>
</dbReference>
<dbReference type="PANTHER" id="PTHR38434:SF1">
    <property type="entry name" value="BLL2549 PROTEIN"/>
    <property type="match status" value="1"/>
</dbReference>
<dbReference type="InterPro" id="IPR019286">
    <property type="entry name" value="DUF2339_TM"/>
</dbReference>
<feature type="transmembrane region" description="Helical" evidence="1">
    <location>
        <begin position="416"/>
        <end position="435"/>
    </location>
</feature>
<feature type="transmembrane region" description="Helical" evidence="1">
    <location>
        <begin position="290"/>
        <end position="311"/>
    </location>
</feature>
<dbReference type="EMBL" id="JAPQYE010000014">
    <property type="protein sequence ID" value="MCZ0731136.1"/>
    <property type="molecule type" value="Genomic_DNA"/>
</dbReference>
<keyword evidence="1" id="KW-1133">Transmembrane helix</keyword>
<keyword evidence="1" id="KW-0812">Transmembrane</keyword>
<evidence type="ECO:0000313" key="2">
    <source>
        <dbReference type="EMBL" id="MCZ0731136.1"/>
    </source>
</evidence>
<feature type="transmembrane region" description="Helical" evidence="1">
    <location>
        <begin position="318"/>
        <end position="336"/>
    </location>
</feature>
<feature type="transmembrane region" description="Helical" evidence="1">
    <location>
        <begin position="573"/>
        <end position="594"/>
    </location>
</feature>
<accession>A0ABT4HLP5</accession>
<feature type="transmembrane region" description="Helical" evidence="1">
    <location>
        <begin position="447"/>
        <end position="472"/>
    </location>
</feature>
<protein>
    <submittedName>
        <fullName evidence="2">DUF2339 domain-containing protein</fullName>
    </submittedName>
</protein>
<evidence type="ECO:0000313" key="3">
    <source>
        <dbReference type="Proteomes" id="UP001084650"/>
    </source>
</evidence>
<keyword evidence="3" id="KW-1185">Reference proteome</keyword>
<organism evidence="2 3">
    <name type="scientific">Mycolicibacterium iranicum</name>
    <name type="common">Mycobacterium iranicum</name>
    <dbReference type="NCBI Taxonomy" id="912594"/>
    <lineage>
        <taxon>Bacteria</taxon>
        <taxon>Bacillati</taxon>
        <taxon>Actinomycetota</taxon>
        <taxon>Actinomycetes</taxon>
        <taxon>Mycobacteriales</taxon>
        <taxon>Mycobacteriaceae</taxon>
        <taxon>Mycolicibacterium</taxon>
    </lineage>
</organism>
<feature type="transmembrane region" description="Helical" evidence="1">
    <location>
        <begin position="135"/>
        <end position="154"/>
    </location>
</feature>
<keyword evidence="1" id="KW-0472">Membrane</keyword>
<feature type="transmembrane region" description="Helical" evidence="1">
    <location>
        <begin position="264"/>
        <end position="284"/>
    </location>
</feature>
<dbReference type="Proteomes" id="UP001084650">
    <property type="component" value="Unassembled WGS sequence"/>
</dbReference>
<feature type="transmembrane region" description="Helical" evidence="1">
    <location>
        <begin position="342"/>
        <end position="361"/>
    </location>
</feature>
<feature type="transmembrane region" description="Helical" evidence="1">
    <location>
        <begin position="192"/>
        <end position="209"/>
    </location>
</feature>